<keyword evidence="2" id="KW-0732">Signal</keyword>
<comment type="caution">
    <text evidence="3">The sequence shown here is derived from an EMBL/GenBank/DDBJ whole genome shotgun (WGS) entry which is preliminary data.</text>
</comment>
<dbReference type="EMBL" id="BTFW01000001">
    <property type="protein sequence ID" value="GMM60446.1"/>
    <property type="molecule type" value="Genomic_DNA"/>
</dbReference>
<feature type="compositionally biased region" description="Basic and acidic residues" evidence="1">
    <location>
        <begin position="41"/>
        <end position="57"/>
    </location>
</feature>
<feature type="region of interest" description="Disordered" evidence="1">
    <location>
        <begin position="38"/>
        <end position="58"/>
    </location>
</feature>
<gene>
    <name evidence="3" type="ORF">NUTIK01_12230</name>
</gene>
<name>A0ABQ6P8J7_9SPHN</name>
<protein>
    <recommendedName>
        <fullName evidence="5">Outer membrane beta-barrel protein</fullName>
    </recommendedName>
</protein>
<keyword evidence="4" id="KW-1185">Reference proteome</keyword>
<sequence length="435" mass="47641">MNWRSVGWSSVRWCSVRWCSLAGVLSCPGLAFPAQAAAQDMPDHRSGPETVENRVRPGMEGTGYTLGSLRIMPSVAFGGIATDDLYARRTPRVADVGGSLIPHVEVQSRWDRHALDITLDGQFDRYAVHGAEGTDRYGAAASGRIDFARDTQATLNASFARRIETRGTTGDTLFGISPIAFTQLTLGGQIEQALGQTRITLDAHYDGFHYYNRRNGDETIDLSGRDFTNIVAGGRAVHPVSPAVGLFLSAHYNITRYPHEGATQATRRSQGYTVMAGLAFGRQRLLEGELAFGYQHQHFASPRYPTIAGFAYAAALHWHATPLTTISLLAGKTIQRSPIMDVAGIEAHDFSLGAAHELLRRVILRPSVSYSINRYRGGNRVDHYANGGLSATWQAAPHFSVEASVLHRLGRTSAIPAKPREYNQNRATITLKYVF</sequence>
<dbReference type="Proteomes" id="UP001187221">
    <property type="component" value="Unassembled WGS sequence"/>
</dbReference>
<evidence type="ECO:0000256" key="2">
    <source>
        <dbReference type="SAM" id="SignalP"/>
    </source>
</evidence>
<proteinExistence type="predicted"/>
<dbReference type="RefSeq" id="WP_317974244.1">
    <property type="nucleotide sequence ID" value="NZ_BTFW01000001.1"/>
</dbReference>
<dbReference type="Pfam" id="PF10082">
    <property type="entry name" value="BBP2_2"/>
    <property type="match status" value="1"/>
</dbReference>
<evidence type="ECO:0000313" key="4">
    <source>
        <dbReference type="Proteomes" id="UP001187221"/>
    </source>
</evidence>
<dbReference type="InterPro" id="IPR018759">
    <property type="entry name" value="BBP2_2"/>
</dbReference>
<evidence type="ECO:0008006" key="5">
    <source>
        <dbReference type="Google" id="ProtNLM"/>
    </source>
</evidence>
<accession>A0ABQ6P8J7</accession>
<dbReference type="SUPFAM" id="SSF56935">
    <property type="entry name" value="Porins"/>
    <property type="match status" value="1"/>
</dbReference>
<evidence type="ECO:0000256" key="1">
    <source>
        <dbReference type="SAM" id="MobiDB-lite"/>
    </source>
</evidence>
<organism evidence="3 4">
    <name type="scientific">Novosphingobium pituita</name>
    <dbReference type="NCBI Taxonomy" id="3056842"/>
    <lineage>
        <taxon>Bacteria</taxon>
        <taxon>Pseudomonadati</taxon>
        <taxon>Pseudomonadota</taxon>
        <taxon>Alphaproteobacteria</taxon>
        <taxon>Sphingomonadales</taxon>
        <taxon>Sphingomonadaceae</taxon>
        <taxon>Novosphingobium</taxon>
    </lineage>
</organism>
<feature type="chain" id="PRO_5045749545" description="Outer membrane beta-barrel protein" evidence="2">
    <location>
        <begin position="37"/>
        <end position="435"/>
    </location>
</feature>
<feature type="signal peptide" evidence="2">
    <location>
        <begin position="1"/>
        <end position="36"/>
    </location>
</feature>
<reference evidence="3 4" key="1">
    <citation type="submission" date="2023-06" db="EMBL/GenBank/DDBJ databases">
        <title>Draft genome sequence of Novosphingobium sp. strain IK01.</title>
        <authorList>
            <person name="Hatamoto M."/>
            <person name="Ikarashi T."/>
            <person name="Yamaguchi T."/>
        </authorList>
    </citation>
    <scope>NUCLEOTIDE SEQUENCE [LARGE SCALE GENOMIC DNA]</scope>
    <source>
        <strain evidence="3 4">IK01</strain>
    </source>
</reference>
<evidence type="ECO:0000313" key="3">
    <source>
        <dbReference type="EMBL" id="GMM60446.1"/>
    </source>
</evidence>